<dbReference type="Pfam" id="PF04628">
    <property type="entry name" value="Sedlin_N"/>
    <property type="match status" value="1"/>
</dbReference>
<organism evidence="1 2">
    <name type="scientific">Hondaea fermentalgiana</name>
    <dbReference type="NCBI Taxonomy" id="2315210"/>
    <lineage>
        <taxon>Eukaryota</taxon>
        <taxon>Sar</taxon>
        <taxon>Stramenopiles</taxon>
        <taxon>Bigyra</taxon>
        <taxon>Labyrinthulomycetes</taxon>
        <taxon>Thraustochytrida</taxon>
        <taxon>Thraustochytriidae</taxon>
        <taxon>Hondaea</taxon>
    </lineage>
</organism>
<sequence>MALAFAVVGAKELVYECRLSAGSGVQDQAHVHQFVMHSALDMVEERMWQTSGMYLRVVDEFNDFQVHAWVAANGAKLLLLHKTIAEDSGRRGRVEEYVRGFFEEVNDLYTKVALNPFYELDQPIDSEVFDARVRSCATKYGL</sequence>
<dbReference type="InParanoid" id="A0A2R5GL16"/>
<dbReference type="CDD" id="cd14825">
    <property type="entry name" value="TRAPPC2_sedlin"/>
    <property type="match status" value="1"/>
</dbReference>
<evidence type="ECO:0000313" key="1">
    <source>
        <dbReference type="EMBL" id="GBG28971.1"/>
    </source>
</evidence>
<keyword evidence="2" id="KW-1185">Reference proteome</keyword>
<dbReference type="Proteomes" id="UP000241890">
    <property type="component" value="Unassembled WGS sequence"/>
</dbReference>
<dbReference type="OrthoDB" id="10252102at2759"/>
<dbReference type="InterPro" id="IPR006722">
    <property type="entry name" value="Sedlin"/>
</dbReference>
<gene>
    <name evidence="1" type="ORF">FCC1311_051922</name>
</gene>
<evidence type="ECO:0000313" key="2">
    <source>
        <dbReference type="Proteomes" id="UP000241890"/>
    </source>
</evidence>
<dbReference type="SUPFAM" id="SSF64356">
    <property type="entry name" value="SNARE-like"/>
    <property type="match status" value="1"/>
</dbReference>
<name>A0A2R5GL16_9STRA</name>
<protein>
    <submittedName>
        <fullName evidence="1">Trafficking protein particle complex subunit 2</fullName>
    </submittedName>
</protein>
<dbReference type="FunCoup" id="A0A2R5GL16">
    <property type="interactions" value="78"/>
</dbReference>
<dbReference type="PANTHER" id="PTHR12403">
    <property type="entry name" value="TRAFFICKING PROTEIN PARTICLE COMPLEX SUBUNIT 2"/>
    <property type="match status" value="1"/>
</dbReference>
<accession>A0A2R5GL16</accession>
<dbReference type="GO" id="GO:0006888">
    <property type="term" value="P:endoplasmic reticulum to Golgi vesicle-mediated transport"/>
    <property type="evidence" value="ECO:0007669"/>
    <property type="project" value="InterPro"/>
</dbReference>
<reference evidence="1 2" key="1">
    <citation type="submission" date="2017-12" db="EMBL/GenBank/DDBJ databases">
        <title>Sequencing, de novo assembly and annotation of complete genome of a new Thraustochytrid species, strain FCC1311.</title>
        <authorList>
            <person name="Sedici K."/>
            <person name="Godart F."/>
            <person name="Aiese Cigliano R."/>
            <person name="Sanseverino W."/>
            <person name="Barakat M."/>
            <person name="Ortet P."/>
            <person name="Marechal E."/>
            <person name="Cagnac O."/>
            <person name="Amato A."/>
        </authorList>
    </citation>
    <scope>NUCLEOTIDE SEQUENCE [LARGE SCALE GENOMIC DNA]</scope>
</reference>
<comment type="caution">
    <text evidence="1">The sequence shown here is derived from an EMBL/GenBank/DDBJ whole genome shotgun (WGS) entry which is preliminary data.</text>
</comment>
<dbReference type="InterPro" id="IPR011012">
    <property type="entry name" value="Longin-like_dom_sf"/>
</dbReference>
<proteinExistence type="predicted"/>
<dbReference type="GO" id="GO:0005737">
    <property type="term" value="C:cytoplasm"/>
    <property type="evidence" value="ECO:0007669"/>
    <property type="project" value="GOC"/>
</dbReference>
<dbReference type="EMBL" id="BEYU01000052">
    <property type="protein sequence ID" value="GBG28971.1"/>
    <property type="molecule type" value="Genomic_DNA"/>
</dbReference>
<dbReference type="AlphaFoldDB" id="A0A2R5GL16"/>
<dbReference type="Gene3D" id="3.30.450.70">
    <property type="match status" value="1"/>
</dbReference>